<organism evidence="2 3">
    <name type="scientific">Eumeta variegata</name>
    <name type="common">Bagworm moth</name>
    <name type="synonym">Eumeta japonica</name>
    <dbReference type="NCBI Taxonomy" id="151549"/>
    <lineage>
        <taxon>Eukaryota</taxon>
        <taxon>Metazoa</taxon>
        <taxon>Ecdysozoa</taxon>
        <taxon>Arthropoda</taxon>
        <taxon>Hexapoda</taxon>
        <taxon>Insecta</taxon>
        <taxon>Pterygota</taxon>
        <taxon>Neoptera</taxon>
        <taxon>Endopterygota</taxon>
        <taxon>Lepidoptera</taxon>
        <taxon>Glossata</taxon>
        <taxon>Ditrysia</taxon>
        <taxon>Tineoidea</taxon>
        <taxon>Psychidae</taxon>
        <taxon>Oiketicinae</taxon>
        <taxon>Eumeta</taxon>
    </lineage>
</organism>
<dbReference type="EMBL" id="BGZK01000729">
    <property type="protein sequence ID" value="GBP58197.1"/>
    <property type="molecule type" value="Genomic_DNA"/>
</dbReference>
<feature type="transmembrane region" description="Helical" evidence="1">
    <location>
        <begin position="63"/>
        <end position="86"/>
    </location>
</feature>
<keyword evidence="1" id="KW-0812">Transmembrane</keyword>
<dbReference type="Proteomes" id="UP000299102">
    <property type="component" value="Unassembled WGS sequence"/>
</dbReference>
<gene>
    <name evidence="2" type="ORF">EVAR_87774_1</name>
</gene>
<keyword evidence="3" id="KW-1185">Reference proteome</keyword>
<comment type="caution">
    <text evidence="2">The sequence shown here is derived from an EMBL/GenBank/DDBJ whole genome shotgun (WGS) entry which is preliminary data.</text>
</comment>
<dbReference type="AlphaFoldDB" id="A0A4C1X7F0"/>
<reference evidence="2 3" key="1">
    <citation type="journal article" date="2019" name="Commun. Biol.">
        <title>The bagworm genome reveals a unique fibroin gene that provides high tensile strength.</title>
        <authorList>
            <person name="Kono N."/>
            <person name="Nakamura H."/>
            <person name="Ohtoshi R."/>
            <person name="Tomita M."/>
            <person name="Numata K."/>
            <person name="Arakawa K."/>
        </authorList>
    </citation>
    <scope>NUCLEOTIDE SEQUENCE [LARGE SCALE GENOMIC DNA]</scope>
</reference>
<name>A0A4C1X7F0_EUMVA</name>
<sequence length="87" mass="9473">MSPSCSTVDRYDFKGLNEHANHQRLAAVTVAHGHPPPQGSGIVSVRDWHLEVAPASEHWRELLAHYAGSVTVITLLLLFVLILPLAG</sequence>
<evidence type="ECO:0000313" key="3">
    <source>
        <dbReference type="Proteomes" id="UP000299102"/>
    </source>
</evidence>
<keyword evidence="1" id="KW-0472">Membrane</keyword>
<accession>A0A4C1X7F0</accession>
<proteinExistence type="predicted"/>
<evidence type="ECO:0000313" key="2">
    <source>
        <dbReference type="EMBL" id="GBP58197.1"/>
    </source>
</evidence>
<keyword evidence="1" id="KW-1133">Transmembrane helix</keyword>
<protein>
    <submittedName>
        <fullName evidence="2">Uncharacterized protein</fullName>
    </submittedName>
</protein>
<evidence type="ECO:0000256" key="1">
    <source>
        <dbReference type="SAM" id="Phobius"/>
    </source>
</evidence>